<dbReference type="InterPro" id="IPR012902">
    <property type="entry name" value="N_methyl_site"/>
</dbReference>
<keyword evidence="1" id="KW-0472">Membrane</keyword>
<dbReference type="Pfam" id="PF07963">
    <property type="entry name" value="N_methyl"/>
    <property type="match status" value="1"/>
</dbReference>
<evidence type="ECO:0000256" key="1">
    <source>
        <dbReference type="SAM" id="Phobius"/>
    </source>
</evidence>
<dbReference type="AlphaFoldDB" id="A0A4R1KGD9"/>
<keyword evidence="3" id="KW-1185">Reference proteome</keyword>
<name>A0A4R1KGD9_9BACT</name>
<organism evidence="2 3">
    <name type="scientific">Seleniivibrio woodruffii</name>
    <dbReference type="NCBI Taxonomy" id="1078050"/>
    <lineage>
        <taxon>Bacteria</taxon>
        <taxon>Pseudomonadati</taxon>
        <taxon>Deferribacterota</taxon>
        <taxon>Deferribacteres</taxon>
        <taxon>Deferribacterales</taxon>
        <taxon>Geovibrionaceae</taxon>
        <taxon>Seleniivibrio</taxon>
    </lineage>
</organism>
<dbReference type="Gene3D" id="3.30.700.10">
    <property type="entry name" value="Glycoprotein, Type 4 Pilin"/>
    <property type="match status" value="1"/>
</dbReference>
<keyword evidence="1" id="KW-1133">Transmembrane helix</keyword>
<dbReference type="InterPro" id="IPR045584">
    <property type="entry name" value="Pilin-like"/>
</dbReference>
<dbReference type="RefSeq" id="WP_132872423.1">
    <property type="nucleotide sequence ID" value="NZ_JAJUHT010000004.1"/>
</dbReference>
<evidence type="ECO:0000313" key="2">
    <source>
        <dbReference type="EMBL" id="TCK62399.1"/>
    </source>
</evidence>
<keyword evidence="1" id="KW-0812">Transmembrane</keyword>
<accession>A0A4R1KGD9</accession>
<protein>
    <submittedName>
        <fullName evidence="2">Prepilin-type N-terminal cleavage/methylation domain-containing protein</fullName>
    </submittedName>
</protein>
<reference evidence="2 3" key="1">
    <citation type="submission" date="2019-03" db="EMBL/GenBank/DDBJ databases">
        <title>Genomic Encyclopedia of Type Strains, Phase IV (KMG-IV): sequencing the most valuable type-strain genomes for metagenomic binning, comparative biology and taxonomic classification.</title>
        <authorList>
            <person name="Goeker M."/>
        </authorList>
    </citation>
    <scope>NUCLEOTIDE SEQUENCE [LARGE SCALE GENOMIC DNA]</scope>
    <source>
        <strain evidence="2 3">DSM 24984</strain>
    </source>
</reference>
<dbReference type="Proteomes" id="UP000294614">
    <property type="component" value="Unassembled WGS sequence"/>
</dbReference>
<dbReference type="EMBL" id="SMGG01000003">
    <property type="protein sequence ID" value="TCK62399.1"/>
    <property type="molecule type" value="Genomic_DNA"/>
</dbReference>
<proteinExistence type="predicted"/>
<gene>
    <name evidence="2" type="ORF">C8D98_0925</name>
</gene>
<dbReference type="OrthoDB" id="5786415at2"/>
<comment type="caution">
    <text evidence="2">The sequence shown here is derived from an EMBL/GenBank/DDBJ whole genome shotgun (WGS) entry which is preliminary data.</text>
</comment>
<feature type="transmembrane region" description="Helical" evidence="1">
    <location>
        <begin position="12"/>
        <end position="29"/>
    </location>
</feature>
<sequence length="141" mass="15613">MTNRTDNKGFTLVELLVVMIIIGLGFVSLSPSLADKTVKAGGDEAFFNEIVASQMQAAKTLNRQVFIKGTVGTNSILLYDGKTVKIPSGTVDRAEVNGKRTNGVEYYIYFYPDGIFDDFELELNNDKKIISYPMINTVVMK</sequence>
<evidence type="ECO:0000313" key="3">
    <source>
        <dbReference type="Proteomes" id="UP000294614"/>
    </source>
</evidence>
<dbReference type="NCBIfam" id="TIGR02532">
    <property type="entry name" value="IV_pilin_GFxxxE"/>
    <property type="match status" value="1"/>
</dbReference>
<dbReference type="SUPFAM" id="SSF54523">
    <property type="entry name" value="Pili subunits"/>
    <property type="match status" value="1"/>
</dbReference>